<comment type="similarity">
    <text evidence="1">Belongs to the peptidase S33 family. ABHD4/ABHD5 subfamily.</text>
</comment>
<accession>A0A9Q0LZ00</accession>
<dbReference type="GO" id="GO:0005811">
    <property type="term" value="C:lipid droplet"/>
    <property type="evidence" value="ECO:0007669"/>
    <property type="project" value="TreeGrafter"/>
</dbReference>
<feature type="region of interest" description="Disordered" evidence="2">
    <location>
        <begin position="584"/>
        <end position="619"/>
    </location>
</feature>
<feature type="compositionally biased region" description="Low complexity" evidence="2">
    <location>
        <begin position="444"/>
        <end position="464"/>
    </location>
</feature>
<dbReference type="InterPro" id="IPR029058">
    <property type="entry name" value="AB_hydrolase_fold"/>
</dbReference>
<dbReference type="EMBL" id="JAPWDV010000004">
    <property type="protein sequence ID" value="KAJ6215713.1"/>
    <property type="molecule type" value="Genomic_DNA"/>
</dbReference>
<dbReference type="AlphaFoldDB" id="A0A9Q0LZ00"/>
<dbReference type="Proteomes" id="UP001142055">
    <property type="component" value="Chromosome 4"/>
</dbReference>
<feature type="compositionally biased region" description="Low complexity" evidence="2">
    <location>
        <begin position="25"/>
        <end position="41"/>
    </location>
</feature>
<reference evidence="4" key="1">
    <citation type="submission" date="2022-12" db="EMBL/GenBank/DDBJ databases">
        <title>Genome assemblies of Blomia tropicalis.</title>
        <authorList>
            <person name="Cui Y."/>
        </authorList>
    </citation>
    <scope>NUCLEOTIDE SEQUENCE</scope>
    <source>
        <tissue evidence="4">Adult mites</tissue>
    </source>
</reference>
<feature type="domain" description="AB hydrolase-1" evidence="3">
    <location>
        <begin position="249"/>
        <end position="378"/>
    </location>
</feature>
<evidence type="ECO:0000313" key="5">
    <source>
        <dbReference type="Proteomes" id="UP001142055"/>
    </source>
</evidence>
<comment type="caution">
    <text evidence="4">The sequence shown here is derived from an EMBL/GenBank/DDBJ whole genome shotgun (WGS) entry which is preliminary data.</text>
</comment>
<proteinExistence type="inferred from homology"/>
<sequence>MDAEDVRRRSFVNHPTTRTNQLLRSSSSSSSSNDSSVRTHRMAAATATARLHHYISINQVRQASQVNRYSNQPINVSSNTATSSSSNFRPQKMNRYASIDELVQRKRKESFIGRMINPINTIVTGNRLETLYRFIPFSGTMASTYRRVMYWQQRARNIFRWCPMLPQELNQTEQAILSYLKCPYRTYFVDIGKGWDLEHVLIWTLEVPMRVEPTVQYESSNEPYGETNRMDNNAEQEQPFVPSHLQGLPLVMLHGFGSGIALWSLNFDELSLSGKRHLFAIDLLGFGKSSRPKWSLPKYSGLSELQQSKADAETMEQYMVDGLERWRQSIGPPLDDKFIILGHSFGAYLATAYALRYPQYVAHVILADPWGFSPDSHRNMSSSSITATRQLPMIIQLTGRLFLDIMTPLASLRAAGPWGPSIINALRSDLRKKFERLDKNRMASSNGLSPSSTSSSSNDGTDLSANVHQRAEQSAEDGNINNTNNNDNENDQSSNNNQSSIGNLITTYVYHCNAHCRPSGEIAFKTLSTPTGWARMPMLDRIIELDPSITLSFIYGSRSWIDRQSGFQAKYILATASNNIVSNNHHHHHHHQYHQIGGRHHHYSSNDNSSDENEDEEPERVNVHIIQGAGHHVYADDPEQFNRLVMDICTDIDIQMLHAAMVESGNEFLWDDDDEQRLLHTPSFGEMIDSNWLDSFASNVDICCCW</sequence>
<keyword evidence="5" id="KW-1185">Reference proteome</keyword>
<dbReference type="PANTHER" id="PTHR42886">
    <property type="entry name" value="RE40534P-RELATED"/>
    <property type="match status" value="1"/>
</dbReference>
<feature type="region of interest" description="Disordered" evidence="2">
    <location>
        <begin position="439"/>
        <end position="499"/>
    </location>
</feature>
<gene>
    <name evidence="4" type="ORF">RDWZM_010213</name>
</gene>
<evidence type="ECO:0000256" key="2">
    <source>
        <dbReference type="SAM" id="MobiDB-lite"/>
    </source>
</evidence>
<feature type="compositionally biased region" description="Polar residues" evidence="2">
    <location>
        <begin position="13"/>
        <end position="24"/>
    </location>
</feature>
<dbReference type="SUPFAM" id="SSF53474">
    <property type="entry name" value="alpha/beta-Hydrolases"/>
    <property type="match status" value="1"/>
</dbReference>
<dbReference type="GO" id="GO:0055088">
    <property type="term" value="P:lipid homeostasis"/>
    <property type="evidence" value="ECO:0007669"/>
    <property type="project" value="TreeGrafter"/>
</dbReference>
<protein>
    <recommendedName>
        <fullName evidence="3">AB hydrolase-1 domain-containing protein</fullName>
    </recommendedName>
</protein>
<feature type="compositionally biased region" description="Low complexity" evidence="2">
    <location>
        <begin position="476"/>
        <end position="499"/>
    </location>
</feature>
<feature type="region of interest" description="Disordered" evidence="2">
    <location>
        <begin position="1"/>
        <end position="41"/>
    </location>
</feature>
<name>A0A9Q0LZ00_BLOTA</name>
<feature type="compositionally biased region" description="Acidic residues" evidence="2">
    <location>
        <begin position="609"/>
        <end position="618"/>
    </location>
</feature>
<evidence type="ECO:0000259" key="3">
    <source>
        <dbReference type="Pfam" id="PF00561"/>
    </source>
</evidence>
<dbReference type="GO" id="GO:0042171">
    <property type="term" value="F:lysophosphatidic acid acyltransferase activity"/>
    <property type="evidence" value="ECO:0007669"/>
    <property type="project" value="TreeGrafter"/>
</dbReference>
<dbReference type="Pfam" id="PF00561">
    <property type="entry name" value="Abhydrolase_1"/>
    <property type="match status" value="1"/>
</dbReference>
<organism evidence="4 5">
    <name type="scientific">Blomia tropicalis</name>
    <name type="common">Mite</name>
    <dbReference type="NCBI Taxonomy" id="40697"/>
    <lineage>
        <taxon>Eukaryota</taxon>
        <taxon>Metazoa</taxon>
        <taxon>Ecdysozoa</taxon>
        <taxon>Arthropoda</taxon>
        <taxon>Chelicerata</taxon>
        <taxon>Arachnida</taxon>
        <taxon>Acari</taxon>
        <taxon>Acariformes</taxon>
        <taxon>Sarcoptiformes</taxon>
        <taxon>Astigmata</taxon>
        <taxon>Glycyphagoidea</taxon>
        <taxon>Echimyopodidae</taxon>
        <taxon>Blomia</taxon>
    </lineage>
</organism>
<evidence type="ECO:0000313" key="4">
    <source>
        <dbReference type="EMBL" id="KAJ6215713.1"/>
    </source>
</evidence>
<dbReference type="InterPro" id="IPR000073">
    <property type="entry name" value="AB_hydrolase_1"/>
</dbReference>
<dbReference type="PANTHER" id="PTHR42886:SF29">
    <property type="entry name" value="PUMMELIG, ISOFORM A"/>
    <property type="match status" value="1"/>
</dbReference>
<dbReference type="GO" id="GO:0052689">
    <property type="term" value="F:carboxylic ester hydrolase activity"/>
    <property type="evidence" value="ECO:0007669"/>
    <property type="project" value="TreeGrafter"/>
</dbReference>
<dbReference type="GO" id="GO:0005739">
    <property type="term" value="C:mitochondrion"/>
    <property type="evidence" value="ECO:0007669"/>
    <property type="project" value="TreeGrafter"/>
</dbReference>
<feature type="compositionally biased region" description="Basic residues" evidence="2">
    <location>
        <begin position="584"/>
        <end position="603"/>
    </location>
</feature>
<evidence type="ECO:0000256" key="1">
    <source>
        <dbReference type="ARBA" id="ARBA00038097"/>
    </source>
</evidence>
<dbReference type="GO" id="GO:0006654">
    <property type="term" value="P:phosphatidic acid biosynthetic process"/>
    <property type="evidence" value="ECO:0007669"/>
    <property type="project" value="TreeGrafter"/>
</dbReference>
<dbReference type="Gene3D" id="3.40.50.1820">
    <property type="entry name" value="alpha/beta hydrolase"/>
    <property type="match status" value="1"/>
</dbReference>